<feature type="region of interest" description="Disordered" evidence="1">
    <location>
        <begin position="134"/>
        <end position="165"/>
    </location>
</feature>
<feature type="region of interest" description="Disordered" evidence="1">
    <location>
        <begin position="224"/>
        <end position="268"/>
    </location>
</feature>
<sequence>MNIGLVVDFVCRDDPPPENLALDCANRKNPLLQWKDVLGKIGVTEIERRRKIKKAQNVSNSVQSATRADGTEPLSEVSGGNLGILKHGPSTSAVSELVVVFRGCLDPNSKSRLNPTKPKRTLDRKKVLNALNVNLSGFNSSGPEDQADNKKRKKECSEETHQLPRILGEDLTIDTSSYKDNKEEVAQGSEQEPAAALIARPANEDGKHLPATKEDILLLQKNKYSDSTHDNVPNLDFGEAEEVPHENPKLELPGFGSTLCSPSSTCSD</sequence>
<organism evidence="2 3">
    <name type="scientific">Parasponia andersonii</name>
    <name type="common">Sponia andersonii</name>
    <dbReference type="NCBI Taxonomy" id="3476"/>
    <lineage>
        <taxon>Eukaryota</taxon>
        <taxon>Viridiplantae</taxon>
        <taxon>Streptophyta</taxon>
        <taxon>Embryophyta</taxon>
        <taxon>Tracheophyta</taxon>
        <taxon>Spermatophyta</taxon>
        <taxon>Magnoliopsida</taxon>
        <taxon>eudicotyledons</taxon>
        <taxon>Gunneridae</taxon>
        <taxon>Pentapetalae</taxon>
        <taxon>rosids</taxon>
        <taxon>fabids</taxon>
        <taxon>Rosales</taxon>
        <taxon>Cannabaceae</taxon>
        <taxon>Parasponia</taxon>
    </lineage>
</organism>
<dbReference type="Proteomes" id="UP000237105">
    <property type="component" value="Unassembled WGS sequence"/>
</dbReference>
<accession>A0A2P5A9U6</accession>
<dbReference type="AlphaFoldDB" id="A0A2P5A9U6"/>
<dbReference type="EMBL" id="JXTB01000740">
    <property type="protein sequence ID" value="PON33293.1"/>
    <property type="molecule type" value="Genomic_DNA"/>
</dbReference>
<evidence type="ECO:0000256" key="1">
    <source>
        <dbReference type="SAM" id="MobiDB-lite"/>
    </source>
</evidence>
<reference evidence="3" key="1">
    <citation type="submission" date="2016-06" db="EMBL/GenBank/DDBJ databases">
        <title>Parallel loss of symbiosis genes in relatives of nitrogen-fixing non-legume Parasponia.</title>
        <authorList>
            <person name="Van Velzen R."/>
            <person name="Holmer R."/>
            <person name="Bu F."/>
            <person name="Rutten L."/>
            <person name="Van Zeijl A."/>
            <person name="Liu W."/>
            <person name="Santuari L."/>
            <person name="Cao Q."/>
            <person name="Sharma T."/>
            <person name="Shen D."/>
            <person name="Roswanjaya Y."/>
            <person name="Wardhani T."/>
            <person name="Kalhor M.S."/>
            <person name="Jansen J."/>
            <person name="Van den Hoogen J."/>
            <person name="Gungor B."/>
            <person name="Hartog M."/>
            <person name="Hontelez J."/>
            <person name="Verver J."/>
            <person name="Yang W.-C."/>
            <person name="Schijlen E."/>
            <person name="Repin R."/>
            <person name="Schilthuizen M."/>
            <person name="Schranz E."/>
            <person name="Heidstra R."/>
            <person name="Miyata K."/>
            <person name="Fedorova E."/>
            <person name="Kohlen W."/>
            <person name="Bisseling T."/>
            <person name="Smit S."/>
            <person name="Geurts R."/>
        </authorList>
    </citation>
    <scope>NUCLEOTIDE SEQUENCE [LARGE SCALE GENOMIC DNA]</scope>
    <source>
        <strain evidence="3">cv. WU1-14</strain>
    </source>
</reference>
<protein>
    <submittedName>
        <fullName evidence="2">Uncharacterized protein</fullName>
    </submittedName>
</protein>
<gene>
    <name evidence="2" type="ORF">PanWU01x14_354120</name>
</gene>
<keyword evidence="3" id="KW-1185">Reference proteome</keyword>
<name>A0A2P5A9U6_PARAD</name>
<dbReference type="OrthoDB" id="10648431at2759"/>
<feature type="compositionally biased region" description="Polar residues" evidence="1">
    <location>
        <begin position="134"/>
        <end position="143"/>
    </location>
</feature>
<evidence type="ECO:0000313" key="2">
    <source>
        <dbReference type="EMBL" id="PON33293.1"/>
    </source>
</evidence>
<proteinExistence type="predicted"/>
<feature type="region of interest" description="Disordered" evidence="1">
    <location>
        <begin position="57"/>
        <end position="81"/>
    </location>
</feature>
<feature type="compositionally biased region" description="Polar residues" evidence="1">
    <location>
        <begin position="57"/>
        <end position="66"/>
    </location>
</feature>
<feature type="compositionally biased region" description="Polar residues" evidence="1">
    <location>
        <begin position="258"/>
        <end position="268"/>
    </location>
</feature>
<comment type="caution">
    <text evidence="2">The sequence shown here is derived from an EMBL/GenBank/DDBJ whole genome shotgun (WGS) entry which is preliminary data.</text>
</comment>
<evidence type="ECO:0000313" key="3">
    <source>
        <dbReference type="Proteomes" id="UP000237105"/>
    </source>
</evidence>